<evidence type="ECO:0000259" key="5">
    <source>
        <dbReference type="Pfam" id="PF07715"/>
    </source>
</evidence>
<feature type="domain" description="Outer membrane protein beta-barrel" evidence="6">
    <location>
        <begin position="376"/>
        <end position="786"/>
    </location>
</feature>
<dbReference type="Gene3D" id="2.40.170.20">
    <property type="entry name" value="TonB-dependent receptor, beta-barrel domain"/>
    <property type="match status" value="1"/>
</dbReference>
<dbReference type="Pfam" id="PF14905">
    <property type="entry name" value="OMP_b-brl_3"/>
    <property type="match status" value="1"/>
</dbReference>
<dbReference type="GO" id="GO:0030246">
    <property type="term" value="F:carbohydrate binding"/>
    <property type="evidence" value="ECO:0007669"/>
    <property type="project" value="InterPro"/>
</dbReference>
<evidence type="ECO:0000313" key="7">
    <source>
        <dbReference type="EMBL" id="CAA9302783.1"/>
    </source>
</evidence>
<protein>
    <submittedName>
        <fullName evidence="7">TonB-dependent receptor</fullName>
    </submittedName>
</protein>
<evidence type="ECO:0000256" key="2">
    <source>
        <dbReference type="ARBA" id="ARBA00023136"/>
    </source>
</evidence>
<feature type="signal peptide" evidence="4">
    <location>
        <begin position="1"/>
        <end position="17"/>
    </location>
</feature>
<evidence type="ECO:0000256" key="4">
    <source>
        <dbReference type="SAM" id="SignalP"/>
    </source>
</evidence>
<gene>
    <name evidence="7" type="ORF">AVDCRST_MAG56-5640</name>
</gene>
<dbReference type="SUPFAM" id="SSF49452">
    <property type="entry name" value="Starch-binding domain-like"/>
    <property type="match status" value="1"/>
</dbReference>
<keyword evidence="7" id="KW-0675">Receptor</keyword>
<dbReference type="InterPro" id="IPR036942">
    <property type="entry name" value="Beta-barrel_TonB_sf"/>
</dbReference>
<dbReference type="Gene3D" id="2.60.40.1120">
    <property type="entry name" value="Carboxypeptidase-like, regulatory domain"/>
    <property type="match status" value="1"/>
</dbReference>
<dbReference type="PANTHER" id="PTHR40980">
    <property type="entry name" value="PLUG DOMAIN-CONTAINING PROTEIN"/>
    <property type="match status" value="1"/>
</dbReference>
<dbReference type="SUPFAM" id="SSF56935">
    <property type="entry name" value="Porins"/>
    <property type="match status" value="1"/>
</dbReference>
<dbReference type="InterPro" id="IPR041700">
    <property type="entry name" value="OMP_b-brl_3"/>
</dbReference>
<evidence type="ECO:0000256" key="1">
    <source>
        <dbReference type="ARBA" id="ARBA00004442"/>
    </source>
</evidence>
<comment type="subcellular location">
    <subcellularLocation>
        <location evidence="1">Cell outer membrane</location>
    </subcellularLocation>
</comment>
<keyword evidence="4" id="KW-0732">Signal</keyword>
<dbReference type="InterPro" id="IPR013784">
    <property type="entry name" value="Carb-bd-like_fold"/>
</dbReference>
<organism evidence="7">
    <name type="scientific">uncultured Cytophagales bacterium</name>
    <dbReference type="NCBI Taxonomy" id="158755"/>
    <lineage>
        <taxon>Bacteria</taxon>
        <taxon>Pseudomonadati</taxon>
        <taxon>Bacteroidota</taxon>
        <taxon>Sphingobacteriia</taxon>
        <taxon>Sphingobacteriales</taxon>
        <taxon>environmental samples</taxon>
    </lineage>
</organism>
<dbReference type="Gene3D" id="2.170.130.10">
    <property type="entry name" value="TonB-dependent receptor, plug domain"/>
    <property type="match status" value="1"/>
</dbReference>
<keyword evidence="2" id="KW-0472">Membrane</keyword>
<dbReference type="Pfam" id="PF13620">
    <property type="entry name" value="CarboxypepD_reg"/>
    <property type="match status" value="1"/>
</dbReference>
<keyword evidence="3" id="KW-0998">Cell outer membrane</keyword>
<dbReference type="InterPro" id="IPR037066">
    <property type="entry name" value="Plug_dom_sf"/>
</dbReference>
<name>A0A6J4KDB1_9SPHI</name>
<dbReference type="Pfam" id="PF07715">
    <property type="entry name" value="Plug"/>
    <property type="match status" value="1"/>
</dbReference>
<reference evidence="7" key="1">
    <citation type="submission" date="2020-02" db="EMBL/GenBank/DDBJ databases">
        <authorList>
            <person name="Meier V. D."/>
        </authorList>
    </citation>
    <scope>NUCLEOTIDE SEQUENCE</scope>
    <source>
        <strain evidence="7">AVDCRST_MAG56</strain>
    </source>
</reference>
<evidence type="ECO:0000259" key="6">
    <source>
        <dbReference type="Pfam" id="PF14905"/>
    </source>
</evidence>
<accession>A0A6J4KDB1</accession>
<dbReference type="EMBL" id="CADCTQ010000462">
    <property type="protein sequence ID" value="CAA9302783.1"/>
    <property type="molecule type" value="Genomic_DNA"/>
</dbReference>
<dbReference type="GO" id="GO:0009279">
    <property type="term" value="C:cell outer membrane"/>
    <property type="evidence" value="ECO:0007669"/>
    <property type="project" value="UniProtKB-SubCell"/>
</dbReference>
<dbReference type="AlphaFoldDB" id="A0A6J4KDB1"/>
<dbReference type="InterPro" id="IPR012910">
    <property type="entry name" value="Plug_dom"/>
</dbReference>
<feature type="chain" id="PRO_5027085372" evidence="4">
    <location>
        <begin position="18"/>
        <end position="810"/>
    </location>
</feature>
<feature type="domain" description="TonB-dependent receptor plug" evidence="5">
    <location>
        <begin position="139"/>
        <end position="223"/>
    </location>
</feature>
<sequence>MRFLFTLLMLLAWSVNAAGQPGQPGRLTGVLTDSLTAAPVPYATVALKDGAKLLTGTTTDEKGTFTLANLPPGNYALVLSYVGYRTATRAVALTAGRPVVDVGSIRLAAESKTLGEVTVTGQKALVEDKGDRLVYNAEKDISNAGGTAADVLRKVPTLSVDLNGNVQMRGNTNVRVLVNGKPSAMMARNLADALRQMPADLIKSVEVITSPGAKYDAEGSAGVINIITKKALQGFSGSVNAAVGLYGRNTGTNLTAKGRKLGLSLSANVHQYRNIRETQSVRTTLVDGVPVGRLFQSNEADNTGTGGSGEMSLDYDPDSTSRLNLSLNVWGGDWPSDSRISSRLTDANGTETAAFGSDIRFNNPFGNGQLDLGYTKTFKKKEQEFSLLGQFSRMPDNYFYETDRYPLPEPERVTNRQHSTNYSRNKEYTVQTDYTHPFSRNGRKDTTTFKIEVGAKGILRDIGSEFRVEESRDGGPFVPDPGQANDFDYVQRVYSGYTSFRMDTKRKWGLNLGARLEHTDIEGDFLTTGTRVVSQYTNLIPSLTVSKGIKTHTVKASYTQRIQRPLIWFLNPWRNESDSLNVTTGNPYLEPELNHAVELSHSVTTKKGLSLNSALYWRFTDNALEYLARVDSNGVSEFSPQNIARRATYGVNLNVSGQLSKDWTLNGGTDVRHQELNSPALGQRNGGMIWRVNFNTTYKLPKDITLQADGTYDSGWISLQGRGTGFYWYGVSAKREFWNKKASLTLTTNNMFNRGIRQTFRQSAPTFVNEANNFFVTRTVRLSFEWRFGQMTAGGGKQTKKINNDDKGGR</sequence>
<dbReference type="PANTHER" id="PTHR40980:SF4">
    <property type="entry name" value="TONB-DEPENDENT RECEPTOR-LIKE BETA-BARREL DOMAIN-CONTAINING PROTEIN"/>
    <property type="match status" value="1"/>
</dbReference>
<proteinExistence type="predicted"/>
<evidence type="ECO:0000256" key="3">
    <source>
        <dbReference type="ARBA" id="ARBA00023237"/>
    </source>
</evidence>